<dbReference type="AlphaFoldDB" id="A0A841J7S5"/>
<organism evidence="3 4">
    <name type="scientific">Sphingobium subterraneum</name>
    <dbReference type="NCBI Taxonomy" id="627688"/>
    <lineage>
        <taxon>Bacteria</taxon>
        <taxon>Pseudomonadati</taxon>
        <taxon>Pseudomonadota</taxon>
        <taxon>Alphaproteobacteria</taxon>
        <taxon>Sphingomonadales</taxon>
        <taxon>Sphingomonadaceae</taxon>
        <taxon>Sphingobium</taxon>
    </lineage>
</organism>
<dbReference type="PROSITE" id="PS51257">
    <property type="entry name" value="PROKAR_LIPOPROTEIN"/>
    <property type="match status" value="1"/>
</dbReference>
<dbReference type="Proteomes" id="UP000552700">
    <property type="component" value="Unassembled WGS sequence"/>
</dbReference>
<dbReference type="SUPFAM" id="SSF54106">
    <property type="entry name" value="LysM domain"/>
    <property type="match status" value="1"/>
</dbReference>
<comment type="caution">
    <text evidence="3">The sequence shown here is derived from an EMBL/GenBank/DDBJ whole genome shotgun (WGS) entry which is preliminary data.</text>
</comment>
<dbReference type="RefSeq" id="WP_184079981.1">
    <property type="nucleotide sequence ID" value="NZ_JACIJP010000002.1"/>
</dbReference>
<dbReference type="InterPro" id="IPR036779">
    <property type="entry name" value="LysM_dom_sf"/>
</dbReference>
<evidence type="ECO:0000259" key="2">
    <source>
        <dbReference type="PROSITE" id="PS51782"/>
    </source>
</evidence>
<dbReference type="PROSITE" id="PS51782">
    <property type="entry name" value="LYSM"/>
    <property type="match status" value="1"/>
</dbReference>
<dbReference type="Pfam" id="PF01476">
    <property type="entry name" value="LysM"/>
    <property type="match status" value="1"/>
</dbReference>
<name>A0A841J7S5_9SPHN</name>
<evidence type="ECO:0000313" key="4">
    <source>
        <dbReference type="Proteomes" id="UP000552700"/>
    </source>
</evidence>
<evidence type="ECO:0000256" key="1">
    <source>
        <dbReference type="SAM" id="MobiDB-lite"/>
    </source>
</evidence>
<dbReference type="CDD" id="cd00118">
    <property type="entry name" value="LysM"/>
    <property type="match status" value="1"/>
</dbReference>
<sequence length="240" mass="26054">MPFERFPRVTVSCVVLLAALSACSTQRSGSLPRPATIQKIDNAQQIGDVVAMLERGAVKEGQERLRKMVKSDPADRASATLLASLTDDPIASLGSKSFAYRVQPGDRMTDLSQRFLGDRLKFFLLARYNGIAVPAPLKPGQVLRIPGDEPKVVAPRPAPAVVDREPEPPIPTPAPEAPPRTDPARAARLRAGGLVALNQGHVVRAVAMLREATALDPKNALIKRDLDRAQRIQKTVRTKR</sequence>
<protein>
    <recommendedName>
        <fullName evidence="2">LysM domain-containing protein</fullName>
    </recommendedName>
</protein>
<proteinExistence type="predicted"/>
<accession>A0A841J7S5</accession>
<feature type="compositionally biased region" description="Pro residues" evidence="1">
    <location>
        <begin position="168"/>
        <end position="181"/>
    </location>
</feature>
<dbReference type="Gene3D" id="3.10.350.10">
    <property type="entry name" value="LysM domain"/>
    <property type="match status" value="1"/>
</dbReference>
<dbReference type="InterPro" id="IPR018392">
    <property type="entry name" value="LysM"/>
</dbReference>
<gene>
    <name evidence="3" type="ORF">FHS92_001960</name>
</gene>
<feature type="region of interest" description="Disordered" evidence="1">
    <location>
        <begin position="154"/>
        <end position="183"/>
    </location>
</feature>
<dbReference type="EMBL" id="JACIJP010000002">
    <property type="protein sequence ID" value="MBB6124231.1"/>
    <property type="molecule type" value="Genomic_DNA"/>
</dbReference>
<evidence type="ECO:0000313" key="3">
    <source>
        <dbReference type="EMBL" id="MBB6124231.1"/>
    </source>
</evidence>
<keyword evidence="4" id="KW-1185">Reference proteome</keyword>
<feature type="domain" description="LysM" evidence="2">
    <location>
        <begin position="98"/>
        <end position="145"/>
    </location>
</feature>
<reference evidence="3 4" key="1">
    <citation type="submission" date="2020-08" db="EMBL/GenBank/DDBJ databases">
        <title>Genomic Encyclopedia of Type Strains, Phase IV (KMG-IV): sequencing the most valuable type-strain genomes for metagenomic binning, comparative biology and taxonomic classification.</title>
        <authorList>
            <person name="Goeker M."/>
        </authorList>
    </citation>
    <scope>NUCLEOTIDE SEQUENCE [LARGE SCALE GENOMIC DNA]</scope>
    <source>
        <strain evidence="3 4">DSM 102255</strain>
    </source>
</reference>